<keyword evidence="4" id="KW-0812">Transmembrane</keyword>
<feature type="domain" description="Alpha/beta hydrolase fold-3" evidence="5">
    <location>
        <begin position="118"/>
        <end position="260"/>
    </location>
</feature>
<feature type="transmembrane region" description="Helical" evidence="4">
    <location>
        <begin position="7"/>
        <end position="28"/>
    </location>
</feature>
<dbReference type="PIRSF" id="PIRSF037251">
    <property type="entry name" value="Arylacetamide_deacetylase"/>
    <property type="match status" value="1"/>
</dbReference>
<dbReference type="GO" id="GO:0016020">
    <property type="term" value="C:membrane"/>
    <property type="evidence" value="ECO:0007669"/>
    <property type="project" value="InterPro"/>
</dbReference>
<dbReference type="Gene3D" id="3.40.50.1820">
    <property type="entry name" value="alpha/beta hydrolase"/>
    <property type="match status" value="1"/>
</dbReference>
<organism evidence="6 7">
    <name type="scientific">Eublepharis macularius</name>
    <name type="common">Leopard gecko</name>
    <name type="synonym">Cyrtodactylus macularius</name>
    <dbReference type="NCBI Taxonomy" id="481883"/>
    <lineage>
        <taxon>Eukaryota</taxon>
        <taxon>Metazoa</taxon>
        <taxon>Chordata</taxon>
        <taxon>Craniata</taxon>
        <taxon>Vertebrata</taxon>
        <taxon>Euteleostomi</taxon>
        <taxon>Lepidosauria</taxon>
        <taxon>Squamata</taxon>
        <taxon>Bifurcata</taxon>
        <taxon>Gekkota</taxon>
        <taxon>Eublepharidae</taxon>
        <taxon>Eublepharinae</taxon>
        <taxon>Eublepharis</taxon>
    </lineage>
</organism>
<feature type="domain" description="Alpha/beta hydrolase fold-3" evidence="5">
    <location>
        <begin position="323"/>
        <end position="383"/>
    </location>
</feature>
<keyword evidence="4" id="KW-0472">Membrane</keyword>
<accession>A0AA97LIQ2</accession>
<feature type="active site" evidence="3">
    <location>
        <position position="196"/>
    </location>
</feature>
<evidence type="ECO:0000256" key="3">
    <source>
        <dbReference type="PIRSR" id="PIRSR037251-1"/>
    </source>
</evidence>
<dbReference type="AlphaFoldDB" id="A0AA97LIQ2"/>
<gene>
    <name evidence="7" type="primary">LOC129344876</name>
</gene>
<dbReference type="Proteomes" id="UP001190640">
    <property type="component" value="Chromosome 17"/>
</dbReference>
<dbReference type="KEGG" id="emc:129344876"/>
<keyword evidence="2" id="KW-0378">Hydrolase</keyword>
<dbReference type="InterPro" id="IPR017157">
    <property type="entry name" value="Arylacetamide_deacetylase"/>
</dbReference>
<keyword evidence="6" id="KW-1185">Reference proteome</keyword>
<feature type="transmembrane region" description="Helical" evidence="4">
    <location>
        <begin position="48"/>
        <end position="69"/>
    </location>
</feature>
<protein>
    <submittedName>
        <fullName evidence="7">Arylacetamide deacetylase-like 3</fullName>
    </submittedName>
</protein>
<dbReference type="SUPFAM" id="SSF53474">
    <property type="entry name" value="alpha/beta-Hydrolases"/>
    <property type="match status" value="1"/>
</dbReference>
<name>A0AA97LIQ2_EUBMA</name>
<dbReference type="InterPro" id="IPR050300">
    <property type="entry name" value="GDXG_lipolytic_enzyme"/>
</dbReference>
<evidence type="ECO:0000256" key="1">
    <source>
        <dbReference type="ARBA" id="ARBA00010515"/>
    </source>
</evidence>
<dbReference type="GeneID" id="129344876"/>
<reference evidence="7" key="1">
    <citation type="submission" date="2025-08" db="UniProtKB">
        <authorList>
            <consortium name="RefSeq"/>
        </authorList>
    </citation>
    <scope>IDENTIFICATION</scope>
    <source>
        <tissue evidence="7">Blood</tissue>
    </source>
</reference>
<dbReference type="PANTHER" id="PTHR48081:SF32">
    <property type="entry name" value="ALPHA_BETA HYDROLASE FOLD-3 DOMAIN-CONTAINING PROTEIN"/>
    <property type="match status" value="1"/>
</dbReference>
<keyword evidence="4" id="KW-1133">Transmembrane helix</keyword>
<proteinExistence type="inferred from homology"/>
<dbReference type="RefSeq" id="XP_054857763.1">
    <property type="nucleotide sequence ID" value="XM_055001788.1"/>
</dbReference>
<dbReference type="InterPro" id="IPR013094">
    <property type="entry name" value="AB_hydrolase_3"/>
</dbReference>
<dbReference type="InterPro" id="IPR029058">
    <property type="entry name" value="AB_hydrolase_fold"/>
</dbReference>
<comment type="similarity">
    <text evidence="1">Belongs to the 'GDXG' lipolytic enzyme family.</text>
</comment>
<sequence>MEPLYALLLVAGGVPITILLLSFLAAIYYDVSWTRIPPEFDHPLKLRIIFWLFIMTFIAGKTCEFLGICKQVEFIRFIIRFRKVKLDPRLFSKDLLFNGVPVRVYQPKAPSPGRRKGLLLFHGGAGQIGSIDLYQDISNKIATAADTVVVSVGYGLSPEHPYPAQYKDCLTATIHFLQNAEVYGVDPSQVVICGDSAGGNFATVVAQKLTERPDLPKLRAQILIYAGVQAMDFNLPSYVQNSAMPLLSRENTVYFGLQYFIKDLSLQGEVLKGSHVPDDFRLKYGKRVSVDNLPERFKRQGHGQVPLAPYKPEVYKQVPELLQVTFSSIFAEDHIIKQLPETFIGTCEYDVFRDDNLLYKKRLEDCGVKVSWFHAEQGFHGVLNFTDFRFLSFPAGVEMLDQIVAFVKGL</sequence>
<evidence type="ECO:0000313" key="6">
    <source>
        <dbReference type="Proteomes" id="UP001190640"/>
    </source>
</evidence>
<evidence type="ECO:0000256" key="4">
    <source>
        <dbReference type="SAM" id="Phobius"/>
    </source>
</evidence>
<dbReference type="Pfam" id="PF07859">
    <property type="entry name" value="Abhydrolase_3"/>
    <property type="match status" value="2"/>
</dbReference>
<dbReference type="GO" id="GO:0052689">
    <property type="term" value="F:carboxylic ester hydrolase activity"/>
    <property type="evidence" value="ECO:0007669"/>
    <property type="project" value="InterPro"/>
</dbReference>
<evidence type="ECO:0000256" key="2">
    <source>
        <dbReference type="ARBA" id="ARBA00022801"/>
    </source>
</evidence>
<evidence type="ECO:0000313" key="7">
    <source>
        <dbReference type="RefSeq" id="XP_054857763.1"/>
    </source>
</evidence>
<dbReference type="PANTHER" id="PTHR48081">
    <property type="entry name" value="AB HYDROLASE SUPERFAMILY PROTEIN C4A8.06C"/>
    <property type="match status" value="1"/>
</dbReference>
<feature type="active site" evidence="3">
    <location>
        <position position="350"/>
    </location>
</feature>
<feature type="active site" evidence="3">
    <location>
        <position position="380"/>
    </location>
</feature>
<evidence type="ECO:0000259" key="5">
    <source>
        <dbReference type="Pfam" id="PF07859"/>
    </source>
</evidence>